<dbReference type="EMBL" id="KX078569">
    <property type="protein sequence ID" value="ANM46626.1"/>
    <property type="molecule type" value="Genomic_DNA"/>
</dbReference>
<dbReference type="KEGG" id="vg:29059345"/>
<name>A0A192YCL6_9CAUD</name>
<accession>A0A192YCL6</accession>
<dbReference type="RefSeq" id="YP_009279963.1">
    <property type="nucleotide sequence ID" value="NC_031020.1"/>
</dbReference>
<dbReference type="OrthoDB" id="41596at10239"/>
<evidence type="ECO:0000313" key="2">
    <source>
        <dbReference type="Proteomes" id="UP000203816"/>
    </source>
</evidence>
<reference evidence="1 2" key="1">
    <citation type="submission" date="2016-04" db="EMBL/GenBank/DDBJ databases">
        <title>Comparative genomics of Morganella phages MP1 and MP2 define new clades among the T4 and T7-like Viruses.</title>
        <authorList>
            <person name="Pinto G."/>
            <person name="Oliveira A."/>
            <person name="Malgorzata L."/>
            <person name="Kropinski A."/>
            <person name="Azeredo J."/>
        </authorList>
    </citation>
    <scope>NUCLEOTIDE SEQUENCE [LARGE SCALE GENOMIC DNA]</scope>
</reference>
<keyword evidence="2" id="KW-1185">Reference proteome</keyword>
<sequence length="74" mass="8750">MEYIAVHLVSESSDHYTFCLDTDFSPESIEKFKSDVSIEDTISEYYWDSFSMLSHAQMKQIEDALDEVRQKSWE</sequence>
<dbReference type="Proteomes" id="UP000203816">
    <property type="component" value="Segment"/>
</dbReference>
<evidence type="ECO:0000313" key="1">
    <source>
        <dbReference type="EMBL" id="ANM46626.1"/>
    </source>
</evidence>
<gene>
    <name evidence="1" type="ORF">MP1_gp0105</name>
</gene>
<dbReference type="GeneID" id="29059345"/>
<proteinExistence type="predicted"/>
<protein>
    <submittedName>
        <fullName evidence="1">Uncharacterized protein</fullName>
    </submittedName>
</protein>
<organism evidence="1 2">
    <name type="scientific">Morganella phage vB_MmoM_MP1</name>
    <dbReference type="NCBI Taxonomy" id="1852628"/>
    <lineage>
        <taxon>Viruses</taxon>
        <taxon>Duplodnaviria</taxon>
        <taxon>Heunggongvirae</taxon>
        <taxon>Uroviricota</taxon>
        <taxon>Caudoviricetes</taxon>
        <taxon>Pantevenvirales</taxon>
        <taxon>Straboviridae</taxon>
        <taxon>Gualtarvirus</taxon>
        <taxon>Gualtarvirus mp1</taxon>
    </lineage>
</organism>